<evidence type="ECO:0000313" key="3">
    <source>
        <dbReference type="Proteomes" id="UP000579812"/>
    </source>
</evidence>
<dbReference type="AlphaFoldDB" id="A0A7J6BYZ3"/>
<name>A0A7J6BYZ3_9TELE</name>
<evidence type="ECO:0000256" key="1">
    <source>
        <dbReference type="SAM" id="MobiDB-lite"/>
    </source>
</evidence>
<protein>
    <submittedName>
        <fullName evidence="2">Uncharacterized protein</fullName>
    </submittedName>
</protein>
<organism evidence="2 3">
    <name type="scientific">Onychostoma macrolepis</name>
    <dbReference type="NCBI Taxonomy" id="369639"/>
    <lineage>
        <taxon>Eukaryota</taxon>
        <taxon>Metazoa</taxon>
        <taxon>Chordata</taxon>
        <taxon>Craniata</taxon>
        <taxon>Vertebrata</taxon>
        <taxon>Euteleostomi</taxon>
        <taxon>Actinopterygii</taxon>
        <taxon>Neopterygii</taxon>
        <taxon>Teleostei</taxon>
        <taxon>Ostariophysi</taxon>
        <taxon>Cypriniformes</taxon>
        <taxon>Cyprinidae</taxon>
        <taxon>Acrossocheilinae</taxon>
        <taxon>Onychostoma</taxon>
    </lineage>
</organism>
<gene>
    <name evidence="2" type="ORF">G5714_020902</name>
</gene>
<dbReference type="EMBL" id="JAAMOB010000021">
    <property type="protein sequence ID" value="KAF4098872.1"/>
    <property type="molecule type" value="Genomic_DNA"/>
</dbReference>
<evidence type="ECO:0000313" key="2">
    <source>
        <dbReference type="EMBL" id="KAF4098872.1"/>
    </source>
</evidence>
<comment type="caution">
    <text evidence="2">The sequence shown here is derived from an EMBL/GenBank/DDBJ whole genome shotgun (WGS) entry which is preliminary data.</text>
</comment>
<sequence length="101" mass="12067">MASVGWKYLKSLKYVRDIMLLTNARQKGFMDEKCQMDIVRQVEESIKPKPQFDHQKNENKDMTQMENKQKVSQSRAINTAKLKCNSLESLRPNYFRPWSYF</sequence>
<accession>A0A7J6BYZ3</accession>
<keyword evidence="3" id="KW-1185">Reference proteome</keyword>
<feature type="compositionally biased region" description="Basic and acidic residues" evidence="1">
    <location>
        <begin position="47"/>
        <end position="69"/>
    </location>
</feature>
<feature type="region of interest" description="Disordered" evidence="1">
    <location>
        <begin position="47"/>
        <end position="75"/>
    </location>
</feature>
<reference evidence="2 3" key="1">
    <citation type="submission" date="2020-04" db="EMBL/GenBank/DDBJ databases">
        <title>Chromosome-level genome assembly of a cyprinid fish Onychostoma macrolepis by integration of Nanopore Sequencing, Bionano and Hi-C technology.</title>
        <authorList>
            <person name="Wang D."/>
        </authorList>
    </citation>
    <scope>NUCLEOTIDE SEQUENCE [LARGE SCALE GENOMIC DNA]</scope>
    <source>
        <strain evidence="2">SWU-2019</strain>
        <tissue evidence="2">Muscle</tissue>
    </source>
</reference>
<proteinExistence type="predicted"/>
<dbReference type="Proteomes" id="UP000579812">
    <property type="component" value="Unassembled WGS sequence"/>
</dbReference>